<keyword evidence="4 6" id="KW-1133">Transmembrane helix</keyword>
<feature type="transmembrane region" description="Helical" evidence="6">
    <location>
        <begin position="204"/>
        <end position="231"/>
    </location>
</feature>
<comment type="subcellular location">
    <subcellularLocation>
        <location evidence="1">Membrane</location>
        <topology evidence="1">Multi-pass membrane protein</topology>
    </subcellularLocation>
</comment>
<dbReference type="InterPro" id="IPR036249">
    <property type="entry name" value="Thioredoxin-like_sf"/>
</dbReference>
<keyword evidence="7" id="KW-0732">Signal</keyword>
<feature type="chain" id="PRO_5015539804" description="Cytochrome C biogenesis protein transmembrane domain-containing protein" evidence="7">
    <location>
        <begin position="19"/>
        <end position="557"/>
    </location>
</feature>
<proteinExistence type="predicted"/>
<keyword evidence="3" id="KW-0201">Cytochrome c-type biogenesis</keyword>
<evidence type="ECO:0000256" key="2">
    <source>
        <dbReference type="ARBA" id="ARBA00022692"/>
    </source>
</evidence>
<evidence type="ECO:0000256" key="1">
    <source>
        <dbReference type="ARBA" id="ARBA00004141"/>
    </source>
</evidence>
<dbReference type="GO" id="GO:0015035">
    <property type="term" value="F:protein-disulfide reductase activity"/>
    <property type="evidence" value="ECO:0007669"/>
    <property type="project" value="TreeGrafter"/>
</dbReference>
<dbReference type="Pfam" id="PF13899">
    <property type="entry name" value="Thioredoxin_7"/>
    <property type="match status" value="1"/>
</dbReference>
<feature type="transmembrane region" description="Helical" evidence="6">
    <location>
        <begin position="83"/>
        <end position="107"/>
    </location>
</feature>
<keyword evidence="5 6" id="KW-0472">Membrane</keyword>
<name>A0A2U2PB47_9SPHI</name>
<dbReference type="PANTHER" id="PTHR32234:SF0">
    <property type="entry name" value="THIOL:DISULFIDE INTERCHANGE PROTEIN DSBD"/>
    <property type="match status" value="1"/>
</dbReference>
<feature type="transmembrane region" description="Helical" evidence="6">
    <location>
        <begin position="128"/>
        <end position="151"/>
    </location>
</feature>
<feature type="transmembrane region" description="Helical" evidence="6">
    <location>
        <begin position="243"/>
        <end position="263"/>
    </location>
</feature>
<reference evidence="9 10" key="1">
    <citation type="submission" date="2018-04" db="EMBL/GenBank/DDBJ databases">
        <title>Pedobacter chongqingensis sp. nov., isolated from a rottenly hemp rope.</title>
        <authorList>
            <person name="Cai Y."/>
        </authorList>
    </citation>
    <scope>NUCLEOTIDE SEQUENCE [LARGE SCALE GENOMIC DNA]</scope>
    <source>
        <strain evidence="9 10">FJ4-8</strain>
    </source>
</reference>
<dbReference type="PANTHER" id="PTHR32234">
    <property type="entry name" value="THIOL:DISULFIDE INTERCHANGE PROTEIN DSBD"/>
    <property type="match status" value="1"/>
</dbReference>
<dbReference type="Proteomes" id="UP000245647">
    <property type="component" value="Unassembled WGS sequence"/>
</dbReference>
<feature type="transmembrane region" description="Helical" evidence="6">
    <location>
        <begin position="313"/>
        <end position="330"/>
    </location>
</feature>
<keyword evidence="2 6" id="KW-0812">Transmembrane</keyword>
<evidence type="ECO:0000256" key="3">
    <source>
        <dbReference type="ARBA" id="ARBA00022748"/>
    </source>
</evidence>
<dbReference type="RefSeq" id="WP_109417981.1">
    <property type="nucleotide sequence ID" value="NZ_QEAS01000024.1"/>
</dbReference>
<feature type="transmembrane region" description="Helical" evidence="6">
    <location>
        <begin position="163"/>
        <end position="183"/>
    </location>
</feature>
<dbReference type="SUPFAM" id="SSF52833">
    <property type="entry name" value="Thioredoxin-like"/>
    <property type="match status" value="1"/>
</dbReference>
<accession>A0A2U2PB47</accession>
<evidence type="ECO:0000259" key="8">
    <source>
        <dbReference type="Pfam" id="PF02683"/>
    </source>
</evidence>
<protein>
    <recommendedName>
        <fullName evidence="8">Cytochrome C biogenesis protein transmembrane domain-containing protein</fullName>
    </recommendedName>
</protein>
<feature type="signal peptide" evidence="7">
    <location>
        <begin position="1"/>
        <end position="18"/>
    </location>
</feature>
<dbReference type="InterPro" id="IPR003834">
    <property type="entry name" value="Cyt_c_assmbl_TM_dom"/>
</dbReference>
<gene>
    <name evidence="9" type="ORF">DDR33_22135</name>
</gene>
<comment type="caution">
    <text evidence="9">The sequence shown here is derived from an EMBL/GenBank/DDBJ whole genome shotgun (WGS) entry which is preliminary data.</text>
</comment>
<dbReference type="Pfam" id="PF02683">
    <property type="entry name" value="DsbD_TM"/>
    <property type="match status" value="1"/>
</dbReference>
<sequence length="557" mass="60960">MRLLRYFLFLFILGVLNAAPVKGQDTTGAVPVDDVEFTDITEAPADGTQIVSTDSSVAKKDSSAAVHPVSVTKVTEQQEQKSLWAIFIAGFIGGLAALLMPCIFPMLPLTVSYFTKSASSKGKAVTKAVTYGISIIVIYVLLGLLVTVIFGADALNDLSTNGIFNFAFFLLLVVFAASFLGAFELTLPSSWVNKMDAKSDSKGLGGLFFMAATLSLVSFSCTGPIIGTLLVQAATMGALLGPAIGMFGFSLALAIPFALFAMFPSWLQSLPRSGGWLNSVKVVLGFLELALALKFLSNVDLAYHWEWFDREVFLSLWIVIFGMMGFYLLGKLKFSHDSDLSFVSVPRVFLAMIVLAFTVYMVPGLWGAPLSSISAFLPPQTTQDFDLYTASLGGGSQAPQSGMHKYSDKFKAPLGLDAFFDYDEGMAYAKKVNKPVMIDFTGHACVNCRKMESSVWPDKQVLQRIKEEYVLIQLYVDDKTELPQSEQTVSKTTGKKIKTIGNKWSDFQASRFNANSQPYYVLLDHNEQLLMEPIGADFNVNNYLKFLDSGLAKFRGQ</sequence>
<organism evidence="9 10">
    <name type="scientific">Pararcticibacter amylolyticus</name>
    <dbReference type="NCBI Taxonomy" id="2173175"/>
    <lineage>
        <taxon>Bacteria</taxon>
        <taxon>Pseudomonadati</taxon>
        <taxon>Bacteroidota</taxon>
        <taxon>Sphingobacteriia</taxon>
        <taxon>Sphingobacteriales</taxon>
        <taxon>Sphingobacteriaceae</taxon>
        <taxon>Pararcticibacter</taxon>
    </lineage>
</organism>
<feature type="domain" description="Cytochrome C biogenesis protein transmembrane" evidence="8">
    <location>
        <begin position="84"/>
        <end position="298"/>
    </location>
</feature>
<dbReference type="GO" id="GO:0016020">
    <property type="term" value="C:membrane"/>
    <property type="evidence" value="ECO:0007669"/>
    <property type="project" value="UniProtKB-SubCell"/>
</dbReference>
<dbReference type="Gene3D" id="3.40.30.10">
    <property type="entry name" value="Glutaredoxin"/>
    <property type="match status" value="1"/>
</dbReference>
<keyword evidence="10" id="KW-1185">Reference proteome</keyword>
<dbReference type="EMBL" id="QEAS01000024">
    <property type="protein sequence ID" value="PWG78524.1"/>
    <property type="molecule type" value="Genomic_DNA"/>
</dbReference>
<dbReference type="OrthoDB" id="9811036at2"/>
<evidence type="ECO:0000256" key="7">
    <source>
        <dbReference type="SAM" id="SignalP"/>
    </source>
</evidence>
<dbReference type="AlphaFoldDB" id="A0A2U2PB47"/>
<evidence type="ECO:0000256" key="5">
    <source>
        <dbReference type="ARBA" id="ARBA00023136"/>
    </source>
</evidence>
<evidence type="ECO:0000256" key="4">
    <source>
        <dbReference type="ARBA" id="ARBA00022989"/>
    </source>
</evidence>
<evidence type="ECO:0000313" key="9">
    <source>
        <dbReference type="EMBL" id="PWG78524.1"/>
    </source>
</evidence>
<evidence type="ECO:0000313" key="10">
    <source>
        <dbReference type="Proteomes" id="UP000245647"/>
    </source>
</evidence>
<dbReference type="GO" id="GO:0045454">
    <property type="term" value="P:cell redox homeostasis"/>
    <property type="evidence" value="ECO:0007669"/>
    <property type="project" value="TreeGrafter"/>
</dbReference>
<feature type="transmembrane region" description="Helical" evidence="6">
    <location>
        <begin position="342"/>
        <end position="366"/>
    </location>
</feature>
<dbReference type="GO" id="GO:0017004">
    <property type="term" value="P:cytochrome complex assembly"/>
    <property type="evidence" value="ECO:0007669"/>
    <property type="project" value="UniProtKB-KW"/>
</dbReference>
<evidence type="ECO:0000256" key="6">
    <source>
        <dbReference type="SAM" id="Phobius"/>
    </source>
</evidence>